<accession>A0A7S1IHY2</accession>
<sequence length="149" mass="16884">MLCALRVGKQTNKTFKIFLSTDNTAIKEAARVLLGDSVATNDAPPMHIDYATAAEMKANLLSVLTDNLLMSEYTDKLVLMHSGFGLLAGWRSLRPFILHPVTDPKSLCLSDMNDHTTWTNPEWCPEAYVTEYTPPWPPRFPYGWVPWQR</sequence>
<organism evidence="1">
    <name type="scientific">Eutreptiella gymnastica</name>
    <dbReference type="NCBI Taxonomy" id="73025"/>
    <lineage>
        <taxon>Eukaryota</taxon>
        <taxon>Discoba</taxon>
        <taxon>Euglenozoa</taxon>
        <taxon>Euglenida</taxon>
        <taxon>Spirocuta</taxon>
        <taxon>Euglenophyceae</taxon>
        <taxon>Eutreptiales</taxon>
        <taxon>Eutreptiaceae</taxon>
        <taxon>Eutreptiella</taxon>
    </lineage>
</organism>
<reference evidence="1" key="1">
    <citation type="submission" date="2021-01" db="EMBL/GenBank/DDBJ databases">
        <authorList>
            <person name="Corre E."/>
            <person name="Pelletier E."/>
            <person name="Niang G."/>
            <person name="Scheremetjew M."/>
            <person name="Finn R."/>
            <person name="Kale V."/>
            <person name="Holt S."/>
            <person name="Cochrane G."/>
            <person name="Meng A."/>
            <person name="Brown T."/>
            <person name="Cohen L."/>
        </authorList>
    </citation>
    <scope>NUCLEOTIDE SEQUENCE</scope>
    <source>
        <strain evidence="1">NIES-381</strain>
    </source>
</reference>
<protein>
    <submittedName>
        <fullName evidence="1">Uncharacterized protein</fullName>
    </submittedName>
</protein>
<dbReference type="EMBL" id="HBGA01064530">
    <property type="protein sequence ID" value="CAD9012843.1"/>
    <property type="molecule type" value="Transcribed_RNA"/>
</dbReference>
<dbReference type="Gene3D" id="3.40.50.11350">
    <property type="match status" value="1"/>
</dbReference>
<evidence type="ECO:0000313" key="1">
    <source>
        <dbReference type="EMBL" id="CAD9012843.1"/>
    </source>
</evidence>
<gene>
    <name evidence="1" type="ORF">EGYM00392_LOCUS23945</name>
</gene>
<proteinExistence type="predicted"/>
<name>A0A7S1IHY2_9EUGL</name>
<dbReference type="AlphaFoldDB" id="A0A7S1IHY2"/>